<gene>
    <name evidence="5" type="primary">RPL23</name>
    <name evidence="5" type="ORF">TCON_1473</name>
</gene>
<dbReference type="InterPro" id="IPR036853">
    <property type="entry name" value="Ribosomal_uL14_sf"/>
</dbReference>
<dbReference type="EMBL" id="SBIQ01000099">
    <property type="protein sequence ID" value="KAF7683320.1"/>
    <property type="molecule type" value="Genomic_DNA"/>
</dbReference>
<keyword evidence="3 4" id="KW-0687">Ribonucleoprotein</keyword>
<organism evidence="5 6">
    <name type="scientific">Astathelohania contejeani</name>
    <dbReference type="NCBI Taxonomy" id="164912"/>
    <lineage>
        <taxon>Eukaryota</taxon>
        <taxon>Fungi</taxon>
        <taxon>Fungi incertae sedis</taxon>
        <taxon>Microsporidia</taxon>
        <taxon>Astathelohaniidae</taxon>
        <taxon>Astathelohania</taxon>
    </lineage>
</organism>
<evidence type="ECO:0000256" key="1">
    <source>
        <dbReference type="ARBA" id="ARBA00010745"/>
    </source>
</evidence>
<dbReference type="GO" id="GO:0005840">
    <property type="term" value="C:ribosome"/>
    <property type="evidence" value="ECO:0007669"/>
    <property type="project" value="UniProtKB-KW"/>
</dbReference>
<evidence type="ECO:0000256" key="2">
    <source>
        <dbReference type="ARBA" id="ARBA00022980"/>
    </source>
</evidence>
<keyword evidence="6" id="KW-1185">Reference proteome</keyword>
<dbReference type="InterPro" id="IPR000218">
    <property type="entry name" value="Ribosomal_uL14"/>
</dbReference>
<keyword evidence="2 4" id="KW-0689">Ribosomal protein</keyword>
<comment type="caution">
    <text evidence="5">The sequence shown here is derived from an EMBL/GenBank/DDBJ whole genome shotgun (WGS) entry which is preliminary data.</text>
</comment>
<dbReference type="Proteomes" id="UP001516464">
    <property type="component" value="Unassembled WGS sequence"/>
</dbReference>
<dbReference type="SMART" id="SM01374">
    <property type="entry name" value="Ribosomal_L14"/>
    <property type="match status" value="1"/>
</dbReference>
<proteinExistence type="inferred from homology"/>
<dbReference type="SUPFAM" id="SSF50193">
    <property type="entry name" value="Ribosomal protein L14"/>
    <property type="match status" value="1"/>
</dbReference>
<comment type="similarity">
    <text evidence="1 4">Belongs to the universal ribosomal protein uL14 family.</text>
</comment>
<sequence length="141" mass="15394">MAKGKHAMASGITRMRNARGVQTGTRMICCDNSGCKEAMVIGVKGFGGRLNRLPCATVGDVVMATCKKGKPELRKKVVLGVVARQKRPIRRRDGSHWRFQDNALILISVKGDMVATQVNGPVAREVCEMWPKISSQCQAII</sequence>
<evidence type="ECO:0000313" key="5">
    <source>
        <dbReference type="EMBL" id="KAF7683320.1"/>
    </source>
</evidence>
<dbReference type="HAMAP" id="MF_01367">
    <property type="entry name" value="Ribosomal_uL14"/>
    <property type="match status" value="1"/>
</dbReference>
<dbReference type="Pfam" id="PF00238">
    <property type="entry name" value="Ribosomal_L14"/>
    <property type="match status" value="1"/>
</dbReference>
<reference evidence="5 6" key="1">
    <citation type="submission" date="2019-01" db="EMBL/GenBank/DDBJ databases">
        <title>Genomes sequencing and comparative genomics of infectious freshwater microsporidia, Cucumispora dikerogammari and Thelohania contejeani.</title>
        <authorList>
            <person name="Cormier A."/>
            <person name="Giraud I."/>
            <person name="Wattier R."/>
            <person name="Teixeira M."/>
            <person name="Grandjean F."/>
            <person name="Rigaud T."/>
            <person name="Cordaux R."/>
        </authorList>
    </citation>
    <scope>NUCLEOTIDE SEQUENCE [LARGE SCALE GENOMIC DNA]</scope>
    <source>
        <strain evidence="5">T1</strain>
        <tissue evidence="5">Spores</tissue>
    </source>
</reference>
<protein>
    <submittedName>
        <fullName evidence="5">60S ribosomal protein L23</fullName>
    </submittedName>
</protein>
<name>A0ABQ7HYN6_9MICR</name>
<dbReference type="PANTHER" id="PTHR11761">
    <property type="entry name" value="50S/60S RIBOSOMAL PROTEIN L14/L23"/>
    <property type="match status" value="1"/>
</dbReference>
<evidence type="ECO:0000256" key="4">
    <source>
        <dbReference type="RuleBase" id="RU003949"/>
    </source>
</evidence>
<evidence type="ECO:0000256" key="3">
    <source>
        <dbReference type="ARBA" id="ARBA00023274"/>
    </source>
</evidence>
<dbReference type="CDD" id="cd00337">
    <property type="entry name" value="Ribosomal_uL14"/>
    <property type="match status" value="1"/>
</dbReference>
<dbReference type="Gene3D" id="2.40.150.20">
    <property type="entry name" value="Ribosomal protein L14"/>
    <property type="match status" value="1"/>
</dbReference>
<dbReference type="PANTHER" id="PTHR11761:SF8">
    <property type="entry name" value="LARGE RIBOSOMAL SUBUNIT PROTEIN UL14"/>
    <property type="match status" value="1"/>
</dbReference>
<evidence type="ECO:0000313" key="6">
    <source>
        <dbReference type="Proteomes" id="UP001516464"/>
    </source>
</evidence>
<accession>A0ABQ7HYN6</accession>